<dbReference type="Gene3D" id="3.40.630.190">
    <property type="entry name" value="LCP protein"/>
    <property type="match status" value="1"/>
</dbReference>
<dbReference type="InterPro" id="IPR004474">
    <property type="entry name" value="LytR_CpsA_psr"/>
</dbReference>
<keyword evidence="3" id="KW-0812">Transmembrane</keyword>
<organism evidence="5 8">
    <name type="scientific">Pediococcus damnosus</name>
    <dbReference type="NCBI Taxonomy" id="51663"/>
    <lineage>
        <taxon>Bacteria</taxon>
        <taxon>Bacillati</taxon>
        <taxon>Bacillota</taxon>
        <taxon>Bacilli</taxon>
        <taxon>Lactobacillales</taxon>
        <taxon>Lactobacillaceae</taxon>
        <taxon>Pediococcus</taxon>
    </lineage>
</organism>
<comment type="similarity">
    <text evidence="1">Belongs to the LytR/CpsA/Psr (LCP) family.</text>
</comment>
<evidence type="ECO:0000256" key="2">
    <source>
        <dbReference type="SAM" id="MobiDB-lite"/>
    </source>
</evidence>
<dbReference type="OrthoDB" id="27330at2"/>
<protein>
    <submittedName>
        <fullName evidence="5">Cell envelope-associated transcriptional attenuator LytR-CpsA-Psr, subfamily F2</fullName>
    </submittedName>
</protein>
<keyword evidence="3" id="KW-1133">Transmembrane helix</keyword>
<gene>
    <name evidence="5" type="ORF">ADU70_2206</name>
    <name evidence="6" type="ORF">ADU72_0444</name>
</gene>
<sequence length="387" mass="42638">MNEDQTPKRSELHNHFNVPPTRTEMHKESENGNQNKRPNRPRRSRRRRLIFTIICLIVVALGVFAAYKWYAAKKAANSVFNSADIQKARDVSDVIKQNKPVSILLLGTDTGALGRNFRGRTDTIIIATLNPKKKSMTLTSVPRDTAISIPGYTQYAPSKLNSAYSFGGAGTSIKSIQQLLDVPIDFYGLVNMGGLEKIVNGVGGVTITPTLSFKYGAADVTKGKKIHLGGKAALDYSRMRDEDPKGDYGRQVRQRQVLMAIVRKSDSITTLLSQSFMDSLKKQTQTDLSFHEIVALSAKYRVSTHHLKSTHLQGTTQLINGQDYEVADQTEMQRVTNFIRNGLDLSHKSTGTTNLDSVTTGTSADTNSYTNDNTQSSQQSGTGTPGY</sequence>
<keyword evidence="3" id="KW-0472">Membrane</keyword>
<dbReference type="Pfam" id="PF03816">
    <property type="entry name" value="LytR_cpsA_psr"/>
    <property type="match status" value="1"/>
</dbReference>
<feature type="domain" description="Cell envelope-related transcriptional attenuator" evidence="4">
    <location>
        <begin position="120"/>
        <end position="265"/>
    </location>
</feature>
<dbReference type="Proteomes" id="UP000076244">
    <property type="component" value="Chromosome"/>
</dbReference>
<feature type="region of interest" description="Disordered" evidence="2">
    <location>
        <begin position="349"/>
        <end position="387"/>
    </location>
</feature>
<reference evidence="7 8" key="1">
    <citation type="journal article" date="2016" name="PLoS ONE">
        <title>The Identification of Novel Diagnostic Marker Genes for the Detection of Beer Spoiling Pediococcus damnosus Strains Using the BlAst Diagnostic Gene findEr.</title>
        <authorList>
            <person name="Behr J."/>
            <person name="Geissler A.J."/>
            <person name="Schmid J."/>
            <person name="Zehe A."/>
            <person name="Vogel R.F."/>
        </authorList>
    </citation>
    <scope>NUCLEOTIDE SEQUENCE [LARGE SCALE GENOMIC DNA]</scope>
    <source>
        <strain evidence="5 8">TMW 2.1533</strain>
        <strain evidence="6 7">TMW 2.1535</strain>
    </source>
</reference>
<dbReference type="PANTHER" id="PTHR33392">
    <property type="entry name" value="POLYISOPRENYL-TEICHOIC ACID--PEPTIDOGLYCAN TEICHOIC ACID TRANSFERASE TAGU"/>
    <property type="match status" value="1"/>
</dbReference>
<feature type="transmembrane region" description="Helical" evidence="3">
    <location>
        <begin position="49"/>
        <end position="70"/>
    </location>
</feature>
<feature type="compositionally biased region" description="Basic and acidic residues" evidence="2">
    <location>
        <begin position="1"/>
        <end position="14"/>
    </location>
</feature>
<dbReference type="NCBIfam" id="TIGR00350">
    <property type="entry name" value="lytR_cpsA_psr"/>
    <property type="match status" value="1"/>
</dbReference>
<evidence type="ECO:0000256" key="3">
    <source>
        <dbReference type="SAM" id="Phobius"/>
    </source>
</evidence>
<evidence type="ECO:0000313" key="7">
    <source>
        <dbReference type="Proteomes" id="UP000076244"/>
    </source>
</evidence>
<dbReference type="EMBL" id="CP012288">
    <property type="protein sequence ID" value="AMV66393.1"/>
    <property type="molecule type" value="Genomic_DNA"/>
</dbReference>
<dbReference type="InterPro" id="IPR050922">
    <property type="entry name" value="LytR/CpsA/Psr_CW_biosynth"/>
</dbReference>
<name>A0A0R2H9U2_9LACO</name>
<dbReference type="AlphaFoldDB" id="A0A0R2H9U2"/>
<accession>A0A0R2H9U2</accession>
<evidence type="ECO:0000313" key="6">
    <source>
        <dbReference type="EMBL" id="AMV66393.1"/>
    </source>
</evidence>
<evidence type="ECO:0000256" key="1">
    <source>
        <dbReference type="ARBA" id="ARBA00006068"/>
    </source>
</evidence>
<evidence type="ECO:0000313" key="5">
    <source>
        <dbReference type="EMBL" id="AMV63668.1"/>
    </source>
</evidence>
<dbReference type="PANTHER" id="PTHR33392:SF6">
    <property type="entry name" value="POLYISOPRENYL-TEICHOIC ACID--PEPTIDOGLYCAN TEICHOIC ACID TRANSFERASE TAGU"/>
    <property type="match status" value="1"/>
</dbReference>
<feature type="region of interest" description="Disordered" evidence="2">
    <location>
        <begin position="1"/>
        <end position="43"/>
    </location>
</feature>
<evidence type="ECO:0000259" key="4">
    <source>
        <dbReference type="Pfam" id="PF03816"/>
    </source>
</evidence>
<dbReference type="EMBL" id="CP012275">
    <property type="protein sequence ID" value="AMV63668.1"/>
    <property type="molecule type" value="Genomic_DNA"/>
</dbReference>
<keyword evidence="7" id="KW-1185">Reference proteome</keyword>
<dbReference type="GeneID" id="57275729"/>
<evidence type="ECO:0000313" key="8">
    <source>
        <dbReference type="Proteomes" id="UP000076405"/>
    </source>
</evidence>
<dbReference type="KEGG" id="pdm:ADU72_0444"/>
<proteinExistence type="inferred from homology"/>
<dbReference type="RefSeq" id="WP_046871279.1">
    <property type="nucleotide sequence ID" value="NZ_BAAAXI010000012.1"/>
</dbReference>
<dbReference type="Proteomes" id="UP000076405">
    <property type="component" value="Chromosome"/>
</dbReference>